<dbReference type="Pfam" id="PF04774">
    <property type="entry name" value="HABP4_PAI-RBP1"/>
    <property type="match status" value="1"/>
</dbReference>
<accession>A0A1E3R012</accession>
<feature type="domain" description="Hyaluronan/mRNA-binding protein" evidence="2">
    <location>
        <begin position="30"/>
        <end position="90"/>
    </location>
</feature>
<protein>
    <recommendedName>
        <fullName evidence="2">Hyaluronan/mRNA-binding protein domain-containing protein</fullName>
    </recommendedName>
</protein>
<evidence type="ECO:0000259" key="2">
    <source>
        <dbReference type="Pfam" id="PF04774"/>
    </source>
</evidence>
<dbReference type="OrthoDB" id="2122308at2759"/>
<name>A0A1E3R012_9ASCO</name>
<proteinExistence type="predicted"/>
<dbReference type="InterPro" id="IPR006861">
    <property type="entry name" value="HABP4_PAIRBP1-bd"/>
</dbReference>
<organism evidence="3 4">
    <name type="scientific">Babjeviella inositovora NRRL Y-12698</name>
    <dbReference type="NCBI Taxonomy" id="984486"/>
    <lineage>
        <taxon>Eukaryota</taxon>
        <taxon>Fungi</taxon>
        <taxon>Dikarya</taxon>
        <taxon>Ascomycota</taxon>
        <taxon>Saccharomycotina</taxon>
        <taxon>Pichiomycetes</taxon>
        <taxon>Serinales incertae sedis</taxon>
        <taxon>Babjeviella</taxon>
    </lineage>
</organism>
<evidence type="ECO:0000256" key="1">
    <source>
        <dbReference type="SAM" id="MobiDB-lite"/>
    </source>
</evidence>
<dbReference type="GO" id="GO:0071465">
    <property type="term" value="P:cellular response to desiccation"/>
    <property type="evidence" value="ECO:0007669"/>
    <property type="project" value="EnsemblFungi"/>
</dbReference>
<dbReference type="GeneID" id="30150199"/>
<dbReference type="GO" id="GO:0005737">
    <property type="term" value="C:cytoplasm"/>
    <property type="evidence" value="ECO:0007669"/>
    <property type="project" value="EnsemblFungi"/>
</dbReference>
<keyword evidence="4" id="KW-1185">Reference proteome</keyword>
<feature type="compositionally biased region" description="Basic and acidic residues" evidence="1">
    <location>
        <begin position="23"/>
        <end position="37"/>
    </location>
</feature>
<dbReference type="EMBL" id="KV454426">
    <property type="protein sequence ID" value="ODQ83221.1"/>
    <property type="molecule type" value="Genomic_DNA"/>
</dbReference>
<sequence>MRFMTHTHKWSKRPAAHYFTHNGHIDQDPHKIKKEGWGKGNWGTVGGELDDLVSTGEVKMNNPRRMSNSAQAMKTDAELTQEWEDTHSDEETVDDK</sequence>
<feature type="compositionally biased region" description="Basic and acidic residues" evidence="1">
    <location>
        <begin position="84"/>
        <end position="96"/>
    </location>
</feature>
<dbReference type="AlphaFoldDB" id="A0A1E3R012"/>
<reference evidence="4" key="1">
    <citation type="submission" date="2016-05" db="EMBL/GenBank/DDBJ databases">
        <title>Comparative genomics of biotechnologically important yeasts.</title>
        <authorList>
            <consortium name="DOE Joint Genome Institute"/>
            <person name="Riley R."/>
            <person name="Haridas S."/>
            <person name="Wolfe K.H."/>
            <person name="Lopes M.R."/>
            <person name="Hittinger C.T."/>
            <person name="Goker M."/>
            <person name="Salamov A."/>
            <person name="Wisecaver J."/>
            <person name="Long T.M."/>
            <person name="Aerts A.L."/>
            <person name="Barry K."/>
            <person name="Choi C."/>
            <person name="Clum A."/>
            <person name="Coughlan A.Y."/>
            <person name="Deshpande S."/>
            <person name="Douglass A.P."/>
            <person name="Hanson S.J."/>
            <person name="Klenk H.-P."/>
            <person name="Labutti K."/>
            <person name="Lapidus A."/>
            <person name="Lindquist E."/>
            <person name="Lipzen A."/>
            <person name="Meier-Kolthoff J.P."/>
            <person name="Ohm R.A."/>
            <person name="Otillar R.P."/>
            <person name="Pangilinan J."/>
            <person name="Peng Y."/>
            <person name="Rokas A."/>
            <person name="Rosa C.A."/>
            <person name="Scheuner C."/>
            <person name="Sibirny A.A."/>
            <person name="Slot J.C."/>
            <person name="Stielow J.B."/>
            <person name="Sun H."/>
            <person name="Kurtzman C.P."/>
            <person name="Blackwell M."/>
            <person name="Grigoriev I.V."/>
            <person name="Jeffries T.W."/>
        </authorList>
    </citation>
    <scope>NUCLEOTIDE SEQUENCE [LARGE SCALE GENOMIC DNA]</scope>
    <source>
        <strain evidence="4">NRRL Y-12698</strain>
    </source>
</reference>
<evidence type="ECO:0000313" key="4">
    <source>
        <dbReference type="Proteomes" id="UP000094336"/>
    </source>
</evidence>
<dbReference type="RefSeq" id="XP_018988549.1">
    <property type="nucleotide sequence ID" value="XM_019132346.1"/>
</dbReference>
<gene>
    <name evidence="3" type="ORF">BABINDRAFT_6069</name>
</gene>
<dbReference type="Proteomes" id="UP000094336">
    <property type="component" value="Unassembled WGS sequence"/>
</dbReference>
<feature type="region of interest" description="Disordered" evidence="1">
    <location>
        <begin position="21"/>
        <end position="96"/>
    </location>
</feature>
<evidence type="ECO:0000313" key="3">
    <source>
        <dbReference type="EMBL" id="ODQ83221.1"/>
    </source>
</evidence>